<proteinExistence type="predicted"/>
<keyword evidence="1" id="KW-0472">Membrane</keyword>
<feature type="signal peptide" evidence="2">
    <location>
        <begin position="1"/>
        <end position="18"/>
    </location>
</feature>
<evidence type="ECO:0000313" key="3">
    <source>
        <dbReference type="EMBL" id="VVB11358.1"/>
    </source>
</evidence>
<feature type="transmembrane region" description="Helical" evidence="1">
    <location>
        <begin position="76"/>
        <end position="100"/>
    </location>
</feature>
<keyword evidence="1" id="KW-1133">Transmembrane helix</keyword>
<feature type="chain" id="PRO_5022133073" evidence="2">
    <location>
        <begin position="19"/>
        <end position="101"/>
    </location>
</feature>
<keyword evidence="1" id="KW-0812">Transmembrane</keyword>
<accession>A0A565CCF5</accession>
<dbReference type="EMBL" id="CABITT030000007">
    <property type="protein sequence ID" value="VVB11358.1"/>
    <property type="molecule type" value="Genomic_DNA"/>
</dbReference>
<keyword evidence="4" id="KW-1185">Reference proteome</keyword>
<gene>
    <name evidence="3" type="ORF">ANE_LOCUS21802</name>
</gene>
<evidence type="ECO:0000256" key="1">
    <source>
        <dbReference type="SAM" id="Phobius"/>
    </source>
</evidence>
<reference evidence="3" key="1">
    <citation type="submission" date="2019-07" db="EMBL/GenBank/DDBJ databases">
        <authorList>
            <person name="Dittberner H."/>
        </authorList>
    </citation>
    <scope>NUCLEOTIDE SEQUENCE [LARGE SCALE GENOMIC DNA]</scope>
</reference>
<protein>
    <submittedName>
        <fullName evidence="3">Uncharacterized protein</fullName>
    </submittedName>
</protein>
<name>A0A565CCF5_9BRAS</name>
<dbReference type="Proteomes" id="UP000489600">
    <property type="component" value="Unassembled WGS sequence"/>
</dbReference>
<sequence length="101" mass="10745">MALVLFAHVLVERWLVLPPPEPPPLAITLDLLDVALMPESPDPPGSLLAPDLPSSLCRLLISIVDVVPLSLSGSTIYTFFDLVVVSFGGILGLLLSLLYAV</sequence>
<keyword evidence="2" id="KW-0732">Signal</keyword>
<evidence type="ECO:0000256" key="2">
    <source>
        <dbReference type="SAM" id="SignalP"/>
    </source>
</evidence>
<comment type="caution">
    <text evidence="3">The sequence shown here is derived from an EMBL/GenBank/DDBJ whole genome shotgun (WGS) entry which is preliminary data.</text>
</comment>
<evidence type="ECO:0000313" key="4">
    <source>
        <dbReference type="Proteomes" id="UP000489600"/>
    </source>
</evidence>
<organism evidence="3 4">
    <name type="scientific">Arabis nemorensis</name>
    <dbReference type="NCBI Taxonomy" id="586526"/>
    <lineage>
        <taxon>Eukaryota</taxon>
        <taxon>Viridiplantae</taxon>
        <taxon>Streptophyta</taxon>
        <taxon>Embryophyta</taxon>
        <taxon>Tracheophyta</taxon>
        <taxon>Spermatophyta</taxon>
        <taxon>Magnoliopsida</taxon>
        <taxon>eudicotyledons</taxon>
        <taxon>Gunneridae</taxon>
        <taxon>Pentapetalae</taxon>
        <taxon>rosids</taxon>
        <taxon>malvids</taxon>
        <taxon>Brassicales</taxon>
        <taxon>Brassicaceae</taxon>
        <taxon>Arabideae</taxon>
        <taxon>Arabis</taxon>
    </lineage>
</organism>
<dbReference type="AlphaFoldDB" id="A0A565CCF5"/>